<protein>
    <submittedName>
        <fullName evidence="13">Porin</fullName>
    </submittedName>
</protein>
<sequence length="399" mass="42083">MSAALAGTAVFGMNCAFAQSSVTLYGIVDTGLMYVNNQHGASNWEMTSGKLSGSRFGLRGEEDLGGGYQALFVLENGFSGPTGALQQGSRLFGRQAYVGVSGKSLGRLTLGRQYSPYELYVGYLSAGIRWGTSLMTDPFDLNMLGGSVRFNNAVTYESPDYYGLTYSVQYAFSNQAASEAGQGFANNREFGAALKYQHGGLRAAIGYANLSAPNAASNTSGATYGDYPGAFPLWFKQLDSNASGASSSATVAIGKQQVLAGGFLYKPGALAFGAVASRTWIGGMTIAGAKTPGFNTSAGRFDINSFELSSSYDLSVADTLGVMAKYSNAELRTGAGTTPLHWWQFGVGNDYLFSKRTDVYFAAAYEIASGSHNVAQITLDAPSSNSTQIAVTVGLRHRF</sequence>
<evidence type="ECO:0000256" key="3">
    <source>
        <dbReference type="ARBA" id="ARBA00022448"/>
    </source>
</evidence>
<evidence type="ECO:0000256" key="10">
    <source>
        <dbReference type="ARBA" id="ARBA00023237"/>
    </source>
</evidence>
<dbReference type="Gene3D" id="2.40.160.10">
    <property type="entry name" value="Porin"/>
    <property type="match status" value="1"/>
</dbReference>
<dbReference type="PRINTS" id="PR00184">
    <property type="entry name" value="NEISSPPORIN"/>
</dbReference>
<dbReference type="InterPro" id="IPR050298">
    <property type="entry name" value="Gram-neg_bact_OMP"/>
</dbReference>
<dbReference type="SUPFAM" id="SSF56935">
    <property type="entry name" value="Porins"/>
    <property type="match status" value="1"/>
</dbReference>
<evidence type="ECO:0000256" key="5">
    <source>
        <dbReference type="ARBA" id="ARBA00022692"/>
    </source>
</evidence>
<dbReference type="RefSeq" id="WP_158952345.1">
    <property type="nucleotide sequence ID" value="NZ_CP046914.1"/>
</dbReference>
<evidence type="ECO:0000256" key="6">
    <source>
        <dbReference type="ARBA" id="ARBA00022729"/>
    </source>
</evidence>
<dbReference type="GO" id="GO:0046930">
    <property type="term" value="C:pore complex"/>
    <property type="evidence" value="ECO:0007669"/>
    <property type="project" value="UniProtKB-KW"/>
</dbReference>
<organism evidence="13 14">
    <name type="scientific">Paraburkholderia acidisoli</name>
    <dbReference type="NCBI Taxonomy" id="2571748"/>
    <lineage>
        <taxon>Bacteria</taxon>
        <taxon>Pseudomonadati</taxon>
        <taxon>Pseudomonadota</taxon>
        <taxon>Betaproteobacteria</taxon>
        <taxon>Burkholderiales</taxon>
        <taxon>Burkholderiaceae</taxon>
        <taxon>Paraburkholderia</taxon>
    </lineage>
</organism>
<dbReference type="OrthoDB" id="5289162at2"/>
<evidence type="ECO:0000256" key="7">
    <source>
        <dbReference type="ARBA" id="ARBA00023065"/>
    </source>
</evidence>
<feature type="domain" description="Porin" evidence="12">
    <location>
        <begin position="14"/>
        <end position="365"/>
    </location>
</feature>
<dbReference type="GO" id="GO:0009279">
    <property type="term" value="C:cell outer membrane"/>
    <property type="evidence" value="ECO:0007669"/>
    <property type="project" value="UniProtKB-SubCell"/>
</dbReference>
<keyword evidence="8" id="KW-0626">Porin</keyword>
<dbReference type="EMBL" id="CP046914">
    <property type="protein sequence ID" value="QGZ63352.1"/>
    <property type="molecule type" value="Genomic_DNA"/>
</dbReference>
<dbReference type="Pfam" id="PF13609">
    <property type="entry name" value="Porin_4"/>
    <property type="match status" value="1"/>
</dbReference>
<dbReference type="InterPro" id="IPR002299">
    <property type="entry name" value="Porin_Neis"/>
</dbReference>
<keyword evidence="5" id="KW-0812">Transmembrane</keyword>
<dbReference type="PRINTS" id="PR00182">
    <property type="entry name" value="ECOLNEIPORIN"/>
</dbReference>
<name>A0A7Z2JFE6_9BURK</name>
<evidence type="ECO:0000256" key="1">
    <source>
        <dbReference type="ARBA" id="ARBA00004571"/>
    </source>
</evidence>
<feature type="signal peptide" evidence="11">
    <location>
        <begin position="1"/>
        <end position="18"/>
    </location>
</feature>
<gene>
    <name evidence="13" type="ORF">FAZ98_16265</name>
</gene>
<keyword evidence="9" id="KW-0472">Membrane</keyword>
<reference evidence="13 14" key="1">
    <citation type="submission" date="2019-12" db="EMBL/GenBank/DDBJ databases">
        <title>Paraburkholderia acidiphila 7Q-K02 sp. nov and Paraburkholderia acidisoli DHF22 sp. nov., two strains isolated from forest soil.</title>
        <authorList>
            <person name="Gao Z."/>
            <person name="Qiu L."/>
        </authorList>
    </citation>
    <scope>NUCLEOTIDE SEQUENCE [LARGE SCALE GENOMIC DNA]</scope>
    <source>
        <strain evidence="13 14">DHF22</strain>
    </source>
</reference>
<dbReference type="KEGG" id="pacs:FAZ98_16265"/>
<keyword evidence="4" id="KW-1134">Transmembrane beta strand</keyword>
<proteinExistence type="predicted"/>
<comment type="subcellular location">
    <subcellularLocation>
        <location evidence="1">Cell outer membrane</location>
        <topology evidence="1">Multi-pass membrane protein</topology>
    </subcellularLocation>
</comment>
<dbReference type="Proteomes" id="UP000433577">
    <property type="component" value="Chromosome 2"/>
</dbReference>
<evidence type="ECO:0000313" key="13">
    <source>
        <dbReference type="EMBL" id="QGZ63352.1"/>
    </source>
</evidence>
<dbReference type="PANTHER" id="PTHR34501:SF9">
    <property type="entry name" value="MAJOR OUTER MEMBRANE PROTEIN P.IA"/>
    <property type="match status" value="1"/>
</dbReference>
<dbReference type="InterPro" id="IPR023614">
    <property type="entry name" value="Porin_dom_sf"/>
</dbReference>
<evidence type="ECO:0000256" key="9">
    <source>
        <dbReference type="ARBA" id="ARBA00023136"/>
    </source>
</evidence>
<keyword evidence="14" id="KW-1185">Reference proteome</keyword>
<evidence type="ECO:0000259" key="12">
    <source>
        <dbReference type="Pfam" id="PF13609"/>
    </source>
</evidence>
<keyword evidence="3" id="KW-0813">Transport</keyword>
<dbReference type="PANTHER" id="PTHR34501">
    <property type="entry name" value="PROTEIN YDDL-RELATED"/>
    <property type="match status" value="1"/>
</dbReference>
<feature type="chain" id="PRO_5030682421" evidence="11">
    <location>
        <begin position="19"/>
        <end position="399"/>
    </location>
</feature>
<keyword evidence="6 11" id="KW-0732">Signal</keyword>
<evidence type="ECO:0000313" key="14">
    <source>
        <dbReference type="Proteomes" id="UP000433577"/>
    </source>
</evidence>
<keyword evidence="10" id="KW-0998">Cell outer membrane</keyword>
<dbReference type="InterPro" id="IPR001702">
    <property type="entry name" value="Porin_Gram-ve"/>
</dbReference>
<accession>A0A7Z2JFE6</accession>
<comment type="subunit">
    <text evidence="2">Homotrimer.</text>
</comment>
<dbReference type="AlphaFoldDB" id="A0A7Z2JFE6"/>
<evidence type="ECO:0000256" key="2">
    <source>
        <dbReference type="ARBA" id="ARBA00011233"/>
    </source>
</evidence>
<keyword evidence="7" id="KW-0406">Ion transport</keyword>
<evidence type="ECO:0000256" key="4">
    <source>
        <dbReference type="ARBA" id="ARBA00022452"/>
    </source>
</evidence>
<evidence type="ECO:0000256" key="11">
    <source>
        <dbReference type="SAM" id="SignalP"/>
    </source>
</evidence>
<evidence type="ECO:0000256" key="8">
    <source>
        <dbReference type="ARBA" id="ARBA00023114"/>
    </source>
</evidence>
<dbReference type="GO" id="GO:0015288">
    <property type="term" value="F:porin activity"/>
    <property type="evidence" value="ECO:0007669"/>
    <property type="project" value="UniProtKB-KW"/>
</dbReference>
<dbReference type="InterPro" id="IPR033900">
    <property type="entry name" value="Gram_neg_porin_domain"/>
</dbReference>
<dbReference type="GO" id="GO:0034220">
    <property type="term" value="P:monoatomic ion transmembrane transport"/>
    <property type="evidence" value="ECO:0007669"/>
    <property type="project" value="InterPro"/>
</dbReference>
<dbReference type="CDD" id="cd00342">
    <property type="entry name" value="gram_neg_porins"/>
    <property type="match status" value="1"/>
</dbReference>